<dbReference type="EC" id="3.1.1.3" evidence="5"/>
<dbReference type="PANTHER" id="PTHR37981">
    <property type="entry name" value="LIPASE 2"/>
    <property type="match status" value="1"/>
</dbReference>
<keyword evidence="5" id="KW-0378">Hydrolase</keyword>
<dbReference type="Gene3D" id="3.40.50.1110">
    <property type="entry name" value="SGNH hydrolase"/>
    <property type="match status" value="1"/>
</dbReference>
<dbReference type="EMBL" id="UGRY01000002">
    <property type="protein sequence ID" value="SUA79898.1"/>
    <property type="molecule type" value="Genomic_DNA"/>
</dbReference>
<dbReference type="InterPro" id="IPR013830">
    <property type="entry name" value="SGNH_hydro"/>
</dbReference>
<dbReference type="SUPFAM" id="SSF52266">
    <property type="entry name" value="SGNH hydrolase"/>
    <property type="match status" value="1"/>
</dbReference>
<evidence type="ECO:0000259" key="4">
    <source>
        <dbReference type="Pfam" id="PF13472"/>
    </source>
</evidence>
<evidence type="ECO:0000313" key="5">
    <source>
        <dbReference type="EMBL" id="SUA79898.1"/>
    </source>
</evidence>
<dbReference type="Proteomes" id="UP000255467">
    <property type="component" value="Unassembled WGS sequence"/>
</dbReference>
<evidence type="ECO:0000256" key="3">
    <source>
        <dbReference type="SAM" id="SignalP"/>
    </source>
</evidence>
<feature type="disulfide bond" evidence="2">
    <location>
        <begin position="180"/>
        <end position="219"/>
    </location>
</feature>
<feature type="signal peptide" evidence="3">
    <location>
        <begin position="1"/>
        <end position="26"/>
    </location>
</feature>
<keyword evidence="2" id="KW-1015">Disulfide bond</keyword>
<evidence type="ECO:0000256" key="1">
    <source>
        <dbReference type="PIRSR" id="PIRSR637460-1"/>
    </source>
</evidence>
<dbReference type="GO" id="GO:0019433">
    <property type="term" value="P:triglyceride catabolic process"/>
    <property type="evidence" value="ECO:0007669"/>
    <property type="project" value="TreeGrafter"/>
</dbReference>
<dbReference type="Pfam" id="PF13472">
    <property type="entry name" value="Lipase_GDSL_2"/>
    <property type="match status" value="1"/>
</dbReference>
<dbReference type="InterPro" id="IPR037460">
    <property type="entry name" value="SEST-like"/>
</dbReference>
<gene>
    <name evidence="5" type="ORF">NCTC1934_04018</name>
</gene>
<keyword evidence="3" id="KW-0732">Signal</keyword>
<reference evidence="5 6" key="1">
    <citation type="submission" date="2018-06" db="EMBL/GenBank/DDBJ databases">
        <authorList>
            <consortium name="Pathogen Informatics"/>
            <person name="Doyle S."/>
        </authorList>
    </citation>
    <scope>NUCLEOTIDE SEQUENCE [LARGE SCALE GENOMIC DNA]</scope>
    <source>
        <strain evidence="5 6">NCTC1934</strain>
    </source>
</reference>
<feature type="domain" description="SGNH hydrolase-type esterase" evidence="4">
    <location>
        <begin position="39"/>
        <end position="247"/>
    </location>
</feature>
<dbReference type="RefSeq" id="WP_081592778.1">
    <property type="nucleotide sequence ID" value="NZ_UGRY01000002.1"/>
</dbReference>
<proteinExistence type="predicted"/>
<sequence length="259" mass="27056">MHAARLRRLVITPVSICIAAAFTAAAATPAAPPFDTYVALGDSAAAVGSLDRIQPGSPRFCDRAADNYPSVVARTLRVREFVDVSCSGAKTANMTAPQVGRGGAVNPPQLDALTPETDLVTLTIGGNDVGVFDVNVITAAQLTVLTERIGAILTEIRRRSPHATVVLTTYLRYLPTSGPCFGVLDHGGGQRLTDTLRELARAHGARFADSYAATGHDICAPVEVRRVNGPRPETPTVPLHANVAGQAYLAAVVVDAALA</sequence>
<feature type="chain" id="PRO_5016598141" evidence="3">
    <location>
        <begin position="27"/>
        <end position="259"/>
    </location>
</feature>
<organism evidence="5 6">
    <name type="scientific">Nocardia otitidiscaviarum</name>
    <dbReference type="NCBI Taxonomy" id="1823"/>
    <lineage>
        <taxon>Bacteria</taxon>
        <taxon>Bacillati</taxon>
        <taxon>Actinomycetota</taxon>
        <taxon>Actinomycetes</taxon>
        <taxon>Mycobacteriales</taxon>
        <taxon>Nocardiaceae</taxon>
        <taxon>Nocardia</taxon>
    </lineage>
</organism>
<dbReference type="STRING" id="1406858.GCA_000710895_00190"/>
<accession>A0A378YSX4</accession>
<dbReference type="PANTHER" id="PTHR37981:SF1">
    <property type="entry name" value="SGNH HYDROLASE-TYPE ESTERASE DOMAIN-CONTAINING PROTEIN"/>
    <property type="match status" value="1"/>
</dbReference>
<dbReference type="GO" id="GO:0004806">
    <property type="term" value="F:triacylglycerol lipase activity"/>
    <property type="evidence" value="ECO:0007669"/>
    <property type="project" value="UniProtKB-EC"/>
</dbReference>
<dbReference type="OrthoDB" id="5503950at2"/>
<evidence type="ECO:0000256" key="2">
    <source>
        <dbReference type="PIRSR" id="PIRSR637460-2"/>
    </source>
</evidence>
<protein>
    <submittedName>
        <fullName evidence="5">Lipase 2</fullName>
        <ecNumber evidence="5">3.1.1.3</ecNumber>
    </submittedName>
</protein>
<feature type="active site" description="Nucleophile" evidence="1">
    <location>
        <position position="43"/>
    </location>
</feature>
<keyword evidence="6" id="KW-1185">Reference proteome</keyword>
<name>A0A378YSX4_9NOCA</name>
<dbReference type="AlphaFoldDB" id="A0A378YSX4"/>
<feature type="active site" evidence="1">
    <location>
        <position position="240"/>
    </location>
</feature>
<dbReference type="CDD" id="cd01823">
    <property type="entry name" value="SEST_like"/>
    <property type="match status" value="1"/>
</dbReference>
<evidence type="ECO:0000313" key="6">
    <source>
        <dbReference type="Proteomes" id="UP000255467"/>
    </source>
</evidence>
<dbReference type="InterPro" id="IPR036514">
    <property type="entry name" value="SGNH_hydro_sf"/>
</dbReference>
<feature type="disulfide bond" evidence="2">
    <location>
        <begin position="61"/>
        <end position="86"/>
    </location>
</feature>